<name>A0A381NR08_9ZZZZ</name>
<dbReference type="GO" id="GO:0016829">
    <property type="term" value="F:lyase activity"/>
    <property type="evidence" value="ECO:0007669"/>
    <property type="project" value="UniProtKB-KW"/>
</dbReference>
<dbReference type="Pfam" id="PF13378">
    <property type="entry name" value="MR_MLE_C"/>
    <property type="match status" value="1"/>
</dbReference>
<keyword evidence="1" id="KW-0456">Lyase</keyword>
<dbReference type="SUPFAM" id="SSF54826">
    <property type="entry name" value="Enolase N-terminal domain-like"/>
    <property type="match status" value="1"/>
</dbReference>
<evidence type="ECO:0000313" key="3">
    <source>
        <dbReference type="EMBL" id="SUZ57031.1"/>
    </source>
</evidence>
<dbReference type="PROSITE" id="PS00908">
    <property type="entry name" value="MR_MLE_1"/>
    <property type="match status" value="1"/>
</dbReference>
<feature type="domain" description="Mandelate racemase/muconate lactonizing enzyme C-terminal" evidence="2">
    <location>
        <begin position="130"/>
        <end position="237"/>
    </location>
</feature>
<evidence type="ECO:0000259" key="2">
    <source>
        <dbReference type="SMART" id="SM00922"/>
    </source>
</evidence>
<dbReference type="PANTHER" id="PTHR48080:SF2">
    <property type="entry name" value="D-GALACTONATE DEHYDRATASE"/>
    <property type="match status" value="1"/>
</dbReference>
<accession>A0A381NR08</accession>
<evidence type="ECO:0000256" key="1">
    <source>
        <dbReference type="ARBA" id="ARBA00023239"/>
    </source>
</evidence>
<dbReference type="InterPro" id="IPR029017">
    <property type="entry name" value="Enolase-like_N"/>
</dbReference>
<dbReference type="SFLD" id="SFLDS00001">
    <property type="entry name" value="Enolase"/>
    <property type="match status" value="1"/>
</dbReference>
<dbReference type="Gene3D" id="3.20.20.120">
    <property type="entry name" value="Enolase-like C-terminal domain"/>
    <property type="match status" value="1"/>
</dbReference>
<dbReference type="InterPro" id="IPR036849">
    <property type="entry name" value="Enolase-like_C_sf"/>
</dbReference>
<dbReference type="Pfam" id="PF02746">
    <property type="entry name" value="MR_MLE_N"/>
    <property type="match status" value="1"/>
</dbReference>
<dbReference type="InterPro" id="IPR018110">
    <property type="entry name" value="Mandel_Rmase/mucon_lact_enz_CS"/>
</dbReference>
<dbReference type="InterPro" id="IPR034593">
    <property type="entry name" value="DgoD-like"/>
</dbReference>
<dbReference type="GO" id="GO:0009063">
    <property type="term" value="P:amino acid catabolic process"/>
    <property type="evidence" value="ECO:0007669"/>
    <property type="project" value="InterPro"/>
</dbReference>
<gene>
    <name evidence="3" type="ORF">METZ01_LOCUS9885</name>
</gene>
<feature type="non-terminal residue" evidence="3">
    <location>
        <position position="1"/>
    </location>
</feature>
<reference evidence="3" key="1">
    <citation type="submission" date="2018-05" db="EMBL/GenBank/DDBJ databases">
        <authorList>
            <person name="Lanie J.A."/>
            <person name="Ng W.-L."/>
            <person name="Kazmierczak K.M."/>
            <person name="Andrzejewski T.M."/>
            <person name="Davidsen T.M."/>
            <person name="Wayne K.J."/>
            <person name="Tettelin H."/>
            <person name="Glass J.I."/>
            <person name="Rusch D."/>
            <person name="Podicherti R."/>
            <person name="Tsui H.-C.T."/>
            <person name="Winkler M.E."/>
        </authorList>
    </citation>
    <scope>NUCLEOTIDE SEQUENCE</scope>
</reference>
<sequence>VPKPTKIEKLETFLWDRWLLLKIHCEDGTVGIGEGGVHGWQRPTKTMIETMEAYLLGQDPHKIEHHYQWLYRSSHFMGSVVQGALSAIDIALWDIKGKRLGVPIYDLMGGKTRDRVRCYMHVGSGEGGSAEDLANDALDAVKKGYTAVRFSPFPSDYYLHKSYSGWADEAVNRVGAVREMVGPDVDVCVEIHRQMNPAESISLGRRLEQFNPFFYEDPMLPDSPKTMGEIAAKCNIPIATGERFTTIFEYQQLLESNAVSYVRPDLCLCGGLSGSKKVAAMAEANHVKVIPHNPLSPVSTATCVQLDACIPNFALQEYTGEDKPPKSQLFVESLEMIDGYLTVPEGPGLGIEINEDALLMPENPKVLDTPIGFDGSVQDR</sequence>
<dbReference type="CDD" id="cd03316">
    <property type="entry name" value="MR_like"/>
    <property type="match status" value="1"/>
</dbReference>
<dbReference type="NCBIfam" id="NF010624">
    <property type="entry name" value="PRK14017.1"/>
    <property type="match status" value="1"/>
</dbReference>
<dbReference type="EMBL" id="UINC01000537">
    <property type="protein sequence ID" value="SUZ57031.1"/>
    <property type="molecule type" value="Genomic_DNA"/>
</dbReference>
<dbReference type="AlphaFoldDB" id="A0A381NR08"/>
<dbReference type="SUPFAM" id="SSF51604">
    <property type="entry name" value="Enolase C-terminal domain-like"/>
    <property type="match status" value="1"/>
</dbReference>
<dbReference type="InterPro" id="IPR013342">
    <property type="entry name" value="Mandelate_racemase_C"/>
</dbReference>
<dbReference type="SFLD" id="SFLDG00179">
    <property type="entry name" value="mandelate_racemase"/>
    <property type="match status" value="1"/>
</dbReference>
<dbReference type="InterPro" id="IPR013341">
    <property type="entry name" value="Mandelate_racemase_N_dom"/>
</dbReference>
<dbReference type="PANTHER" id="PTHR48080">
    <property type="entry name" value="D-GALACTONATE DEHYDRATASE-RELATED"/>
    <property type="match status" value="1"/>
</dbReference>
<proteinExistence type="predicted"/>
<dbReference type="Gene3D" id="3.30.390.10">
    <property type="entry name" value="Enolase-like, N-terminal domain"/>
    <property type="match status" value="1"/>
</dbReference>
<dbReference type="SMART" id="SM00922">
    <property type="entry name" value="MR_MLE"/>
    <property type="match status" value="1"/>
</dbReference>
<protein>
    <recommendedName>
        <fullName evidence="2">Mandelate racemase/muconate lactonizing enzyme C-terminal domain-containing protein</fullName>
    </recommendedName>
</protein>
<dbReference type="InterPro" id="IPR029065">
    <property type="entry name" value="Enolase_C-like"/>
</dbReference>
<organism evidence="3">
    <name type="scientific">marine metagenome</name>
    <dbReference type="NCBI Taxonomy" id="408172"/>
    <lineage>
        <taxon>unclassified sequences</taxon>
        <taxon>metagenomes</taxon>
        <taxon>ecological metagenomes</taxon>
    </lineage>
</organism>